<feature type="signal peptide" evidence="1">
    <location>
        <begin position="1"/>
        <end position="26"/>
    </location>
</feature>
<dbReference type="Proteomes" id="UP000622687">
    <property type="component" value="Unassembled WGS sequence"/>
</dbReference>
<evidence type="ECO:0000313" key="2">
    <source>
        <dbReference type="EMBL" id="MBI6872285.1"/>
    </source>
</evidence>
<gene>
    <name evidence="2" type="ORF">I6U51_06120</name>
</gene>
<sequence length="413" mass="45838">MKFKKKTAMILSFAVGTLMFATTAMAEVVSKSGYDQLKDSLKYTAESCTTKLSNYTVDMSFVVKDNGTLVYSENSLNKYDTSKKAMENVSTRVEGSTKKENYYYSDKNGFINKNSDQNVYYVSEYTSPREVKSFENPFKQKEAGDVERIADALVGNLKDSVVVTQNPDGSKELSGSLSEAQIPALINAVVSLQSKSAFGNRPNNENNMPKITKDIFVKEVKGKMVTGKDGLMQSVLGTGILSGKDESGKEHNITFELLVKITGVNSTTVKKPDLSGKKVEKSIERDYDKLSNPSKYIGKYKTDILIEKDDKFQKIGERIVDIEKIDSKSVSGSYHEEYAKGYEEYAANKKDLKFSATFEKDQFNAPFTATTSSGANVKGNLSINPHSAKVYFNINENMNGNLISDGEYSRVFN</sequence>
<accession>A0A934HQ54</accession>
<keyword evidence="1" id="KW-0732">Signal</keyword>
<keyword evidence="3" id="KW-1185">Reference proteome</keyword>
<proteinExistence type="predicted"/>
<evidence type="ECO:0000256" key="1">
    <source>
        <dbReference type="SAM" id="SignalP"/>
    </source>
</evidence>
<organism evidence="2 3">
    <name type="scientific">Clostridium aciditolerans</name>
    <dbReference type="NCBI Taxonomy" id="339861"/>
    <lineage>
        <taxon>Bacteria</taxon>
        <taxon>Bacillati</taxon>
        <taxon>Bacillota</taxon>
        <taxon>Clostridia</taxon>
        <taxon>Eubacteriales</taxon>
        <taxon>Clostridiaceae</taxon>
        <taxon>Clostridium</taxon>
    </lineage>
</organism>
<dbReference type="RefSeq" id="WP_211141798.1">
    <property type="nucleotide sequence ID" value="NZ_JAEEGB010000006.1"/>
</dbReference>
<dbReference type="AlphaFoldDB" id="A0A934HQ54"/>
<protein>
    <submittedName>
        <fullName evidence="2">Uncharacterized protein</fullName>
    </submittedName>
</protein>
<comment type="caution">
    <text evidence="2">The sequence shown here is derived from an EMBL/GenBank/DDBJ whole genome shotgun (WGS) entry which is preliminary data.</text>
</comment>
<evidence type="ECO:0000313" key="3">
    <source>
        <dbReference type="Proteomes" id="UP000622687"/>
    </source>
</evidence>
<name>A0A934HQ54_9CLOT</name>
<dbReference type="EMBL" id="JAEEGB010000006">
    <property type="protein sequence ID" value="MBI6872285.1"/>
    <property type="molecule type" value="Genomic_DNA"/>
</dbReference>
<reference evidence="2" key="1">
    <citation type="submission" date="2020-12" db="EMBL/GenBank/DDBJ databases">
        <title>Clostridium thailandense sp. nov., a novel acetogenic bacterium isolated from peat land soil in Thailand.</title>
        <authorList>
            <person name="Chaikitkaew S."/>
            <person name="Birkeland N.K."/>
        </authorList>
    </citation>
    <scope>NUCLEOTIDE SEQUENCE</scope>
    <source>
        <strain evidence="2">DSM 17425</strain>
    </source>
</reference>
<feature type="chain" id="PRO_5037482093" evidence="1">
    <location>
        <begin position="27"/>
        <end position="413"/>
    </location>
</feature>